<organism evidence="6 7">
    <name type="scientific">Stenotrophomonas mori</name>
    <dbReference type="NCBI Taxonomy" id="2871096"/>
    <lineage>
        <taxon>Bacteria</taxon>
        <taxon>Pseudomonadati</taxon>
        <taxon>Pseudomonadota</taxon>
        <taxon>Gammaproteobacteria</taxon>
        <taxon>Lysobacterales</taxon>
        <taxon>Lysobacteraceae</taxon>
        <taxon>Stenotrophomonas</taxon>
    </lineage>
</organism>
<proteinExistence type="predicted"/>
<dbReference type="GO" id="GO:0016853">
    <property type="term" value="F:isomerase activity"/>
    <property type="evidence" value="ECO:0007669"/>
    <property type="project" value="UniProtKB-KW"/>
</dbReference>
<dbReference type="EMBL" id="JAIKTS010000001">
    <property type="protein sequence ID" value="MCL7714313.1"/>
    <property type="molecule type" value="Genomic_DNA"/>
</dbReference>
<evidence type="ECO:0000256" key="3">
    <source>
        <dbReference type="ARBA" id="ARBA00023235"/>
    </source>
</evidence>
<comment type="caution">
    <text evidence="6">The sequence shown here is derived from an EMBL/GenBank/DDBJ whole genome shotgun (WGS) entry which is preliminary data.</text>
</comment>
<dbReference type="RefSeq" id="WP_250063035.1">
    <property type="nucleotide sequence ID" value="NZ_JAIKTS010000001.1"/>
</dbReference>
<feature type="signal peptide" evidence="4">
    <location>
        <begin position="1"/>
        <end position="20"/>
    </location>
</feature>
<evidence type="ECO:0000256" key="1">
    <source>
        <dbReference type="ARBA" id="ARBA00013194"/>
    </source>
</evidence>
<name>A0ABT0SGV5_9GAMM</name>
<protein>
    <recommendedName>
        <fullName evidence="1">peptidylprolyl isomerase</fullName>
        <ecNumber evidence="1">5.2.1.8</ecNumber>
    </recommendedName>
</protein>
<keyword evidence="4" id="KW-0732">Signal</keyword>
<dbReference type="Pfam" id="PF00160">
    <property type="entry name" value="Pro_isomerase"/>
    <property type="match status" value="1"/>
</dbReference>
<evidence type="ECO:0000256" key="4">
    <source>
        <dbReference type="SAM" id="SignalP"/>
    </source>
</evidence>
<keyword evidence="3 6" id="KW-0413">Isomerase</keyword>
<feature type="domain" description="PPIase cyclophilin-type" evidence="5">
    <location>
        <begin position="58"/>
        <end position="243"/>
    </location>
</feature>
<keyword evidence="2" id="KW-0697">Rotamase</keyword>
<dbReference type="PANTHER" id="PTHR43246">
    <property type="entry name" value="PEPTIDYL-PROLYL CIS-TRANS ISOMERASE CYP38, CHLOROPLASTIC"/>
    <property type="match status" value="1"/>
</dbReference>
<dbReference type="InterPro" id="IPR002130">
    <property type="entry name" value="Cyclophilin-type_PPIase_dom"/>
</dbReference>
<sequence length="297" mass="32317">MTRHALLPALALMLLMPAAAAEAPAGYRSVQEILDASPDSDWHTPGAENLLYMDLDDGRVVIELAPDFAPAHAGNIRTLAREGFWDGTSIYRAQDNFVVQFGDVDGEDPARARPLGSARTHLPAEFQRPSQGLAITALPDRDGWAARTGFVGDFAVAGDGGHTWLAHCYGAVGAGRNNDEDSSIGAELYVVIGQSPRQLDRNITLVGRVLKGMELLSATRRGPEPMGFYEDPAQRTPIRSIRLASDVPAGQRTPLQVLRTDSRTFADTVEARRNRRDAFYKRPAGHVDLCNIPLPVR</sequence>
<dbReference type="SUPFAM" id="SSF50891">
    <property type="entry name" value="Cyclophilin-like"/>
    <property type="match status" value="1"/>
</dbReference>
<dbReference type="InterPro" id="IPR044665">
    <property type="entry name" value="E_coli_cyclophilin_A-like"/>
</dbReference>
<accession>A0ABT0SGV5</accession>
<dbReference type="InterPro" id="IPR029000">
    <property type="entry name" value="Cyclophilin-like_dom_sf"/>
</dbReference>
<reference evidence="6 7" key="1">
    <citation type="submission" date="2021-08" db="EMBL/GenBank/DDBJ databases">
        <title>Novel members of of the genus Stenotrophomonas from differernt environment.</title>
        <authorList>
            <person name="Deng Y."/>
        </authorList>
    </citation>
    <scope>NUCLEOTIDE SEQUENCE [LARGE SCALE GENOMIC DNA]</scope>
    <source>
        <strain evidence="6 7">CPCC 101365</strain>
    </source>
</reference>
<dbReference type="Proteomes" id="UP001431235">
    <property type="component" value="Unassembled WGS sequence"/>
</dbReference>
<dbReference type="Gene3D" id="2.40.100.10">
    <property type="entry name" value="Cyclophilin-like"/>
    <property type="match status" value="1"/>
</dbReference>
<gene>
    <name evidence="6" type="ORF">K5L01_06575</name>
</gene>
<evidence type="ECO:0000259" key="5">
    <source>
        <dbReference type="PROSITE" id="PS50072"/>
    </source>
</evidence>
<dbReference type="EC" id="5.2.1.8" evidence="1"/>
<evidence type="ECO:0000256" key="2">
    <source>
        <dbReference type="ARBA" id="ARBA00023110"/>
    </source>
</evidence>
<dbReference type="PROSITE" id="PS50072">
    <property type="entry name" value="CSA_PPIASE_2"/>
    <property type="match status" value="1"/>
</dbReference>
<feature type="chain" id="PRO_5046388188" description="peptidylprolyl isomerase" evidence="4">
    <location>
        <begin position="21"/>
        <end position="297"/>
    </location>
</feature>
<evidence type="ECO:0000313" key="7">
    <source>
        <dbReference type="Proteomes" id="UP001431235"/>
    </source>
</evidence>
<evidence type="ECO:0000313" key="6">
    <source>
        <dbReference type="EMBL" id="MCL7714313.1"/>
    </source>
</evidence>
<keyword evidence="7" id="KW-1185">Reference proteome</keyword>